<name>A0A840XIN9_9MICO</name>
<keyword evidence="3" id="KW-1185">Reference proteome</keyword>
<accession>A0A840XIN9</accession>
<protein>
    <recommendedName>
        <fullName evidence="1">Ig-like domain-containing protein</fullName>
    </recommendedName>
</protein>
<evidence type="ECO:0000313" key="3">
    <source>
        <dbReference type="Proteomes" id="UP000552883"/>
    </source>
</evidence>
<dbReference type="OrthoDB" id="4929272at2"/>
<evidence type="ECO:0000259" key="1">
    <source>
        <dbReference type="PROSITE" id="PS50835"/>
    </source>
</evidence>
<dbReference type="RefSeq" id="WP_153982300.1">
    <property type="nucleotide sequence ID" value="NZ_BAAANZ010000007.1"/>
</dbReference>
<proteinExistence type="predicted"/>
<feature type="domain" description="Ig-like" evidence="1">
    <location>
        <begin position="30"/>
        <end position="118"/>
    </location>
</feature>
<dbReference type="AlphaFoldDB" id="A0A840XIN9"/>
<organism evidence="2 3">
    <name type="scientific">Microcella frigidaquae</name>
    <dbReference type="NCBI Taxonomy" id="424758"/>
    <lineage>
        <taxon>Bacteria</taxon>
        <taxon>Bacillati</taxon>
        <taxon>Actinomycetota</taxon>
        <taxon>Actinomycetes</taxon>
        <taxon>Micrococcales</taxon>
        <taxon>Microbacteriaceae</taxon>
        <taxon>Microcella</taxon>
    </lineage>
</organism>
<gene>
    <name evidence="2" type="ORF">BJ959_000054</name>
</gene>
<dbReference type="EMBL" id="JACHBS010000001">
    <property type="protein sequence ID" value="MBB5616558.1"/>
    <property type="molecule type" value="Genomic_DNA"/>
</dbReference>
<dbReference type="Proteomes" id="UP000552883">
    <property type="component" value="Unassembled WGS sequence"/>
</dbReference>
<comment type="caution">
    <text evidence="2">The sequence shown here is derived from an EMBL/GenBank/DDBJ whole genome shotgun (WGS) entry which is preliminary data.</text>
</comment>
<dbReference type="InterPro" id="IPR007110">
    <property type="entry name" value="Ig-like_dom"/>
</dbReference>
<sequence>MATDSLAVLGFCDIPMQRHWGEEPAEFRSPSIDDVPLRDVLAPLHATRHREELDIACPLTSLFEPPEQVAWLTSLTGGPSLTVLEPGRTAIAYCPQCFSDTDGWVLACRIRTTDTTVTWDRFGIDNDSDNFGRYGKPGRTTAPPSGWFEECFSGEFAIVFDRAQYESAVATEVSRLTSSTP</sequence>
<evidence type="ECO:0000313" key="2">
    <source>
        <dbReference type="EMBL" id="MBB5616558.1"/>
    </source>
</evidence>
<reference evidence="2 3" key="1">
    <citation type="submission" date="2020-08" db="EMBL/GenBank/DDBJ databases">
        <title>Sequencing the genomes of 1000 actinobacteria strains.</title>
        <authorList>
            <person name="Klenk H.-P."/>
        </authorList>
    </citation>
    <scope>NUCLEOTIDE SEQUENCE [LARGE SCALE GENOMIC DNA]</scope>
    <source>
        <strain evidence="2 3">DSM 23889</strain>
    </source>
</reference>
<dbReference type="PROSITE" id="PS50835">
    <property type="entry name" value="IG_LIKE"/>
    <property type="match status" value="1"/>
</dbReference>